<sequence>MDRRDYYVEYYEVLDRVLSDYVNHLREEKEYWLKMGRHDVGVPLINLLFWQFTWHREEYDRLRKEGKSCREALGSVKEILADKQVEEWERQEEEYKIYDHEWYEALAPYGGQLVIYIYNARQLAYLTPLIERLEEPVLLLSEYEIPDETELPDFVTAITLEFTKTAPLVNPFLKEWFPLIFQYANTFDILMRILQPKGLIFLEGCHYQQLLLATIGRDYGIPTLCIQQGWPSLMHTAFRRMPYRYYLMWGEGFRTLWEKHNPLPDFVPTGYMYQVEPRNETKKECVTFFLQGPFFLSDKKYLQEMICLIGTVAAEFPARRFLVREHPEFRIGEEVRMEWEQIPNIEMVTDRKLAEVFARTRVGVAHYSSSLMEGVAHGAVPLVYDPTEGSRYSPDVEAEGLGMIAKTKEELTGGLSRILENYGDFEQRMEKGQPLWFQATGEETLRNMVGFIKEKMPPVTLKEIYVVDTDTLTCERPVGVSGVLRCKNCEDFLEMCIDSCIDGLDELIAVYHDCTDRTPEILRQKAAQYPDKIRVFEYQPSVYPIDLDEEEFEKAKLLPPDSIHTLAGYCNYALSKASYRYAVKIDADQVYFTDRLKHICDAYRSDKKVRFNVAECISYNLYRAYLDSFNRIEMRPFRWLERIALWTHALYASYLEKMIIRYKVPVSMSGINLFRKDREWMVGLGQEHPEPDSKEILPPFNGVRDTFFFEVSADRIFRYVTETKPDGRHRGLEVMRCPNEILDVGFCWFHLRALMKEHEEGYRQSYRKHPERFIPLGTFVKLSYRSLQQRYKPFVTVRWAEPVFAYFFMTGKGRIPWRMLKGGGRVVADKCVSQLDKR</sequence>
<dbReference type="EMBL" id="JAPTZU010000013">
    <property type="protein sequence ID" value="MCZ2689352.1"/>
    <property type="molecule type" value="Genomic_DNA"/>
</dbReference>
<reference evidence="1" key="1">
    <citation type="submission" date="2022-12" db="EMBL/GenBank/DDBJ databases">
        <title>Development of a Multilocus Sequence Typing Scheme for Bacteroides fragilis Based on Whole Genome Sequencing Data and Clinical Application.</title>
        <authorList>
            <person name="Nielsen F.D."/>
            <person name="Justesen U.S."/>
        </authorList>
    </citation>
    <scope>NUCLEOTIDE SEQUENCE</scope>
    <source>
        <strain evidence="1">BF_AM_ODE_DK_2015_4</strain>
    </source>
</reference>
<dbReference type="Gene3D" id="3.90.550.10">
    <property type="entry name" value="Spore Coat Polysaccharide Biosynthesis Protein SpsA, Chain A"/>
    <property type="match status" value="1"/>
</dbReference>
<evidence type="ECO:0000313" key="2">
    <source>
        <dbReference type="Proteomes" id="UP001079672"/>
    </source>
</evidence>
<gene>
    <name evidence="1" type="ORF">O1433_17780</name>
</gene>
<evidence type="ECO:0000313" key="1">
    <source>
        <dbReference type="EMBL" id="MCZ2689352.1"/>
    </source>
</evidence>
<protein>
    <submittedName>
        <fullName evidence="1">Uncharacterized protein</fullName>
    </submittedName>
</protein>
<organism evidence="1 2">
    <name type="scientific">Bacteroides fragilis</name>
    <dbReference type="NCBI Taxonomy" id="817"/>
    <lineage>
        <taxon>Bacteria</taxon>
        <taxon>Pseudomonadati</taxon>
        <taxon>Bacteroidota</taxon>
        <taxon>Bacteroidia</taxon>
        <taxon>Bacteroidales</taxon>
        <taxon>Bacteroidaceae</taxon>
        <taxon>Bacteroides</taxon>
    </lineage>
</organism>
<proteinExistence type="predicted"/>
<comment type="caution">
    <text evidence="1">The sequence shown here is derived from an EMBL/GenBank/DDBJ whole genome shotgun (WGS) entry which is preliminary data.</text>
</comment>
<dbReference type="Proteomes" id="UP001079672">
    <property type="component" value="Unassembled WGS sequence"/>
</dbReference>
<name>A0A081TT40_BACFG</name>
<dbReference type="SUPFAM" id="SSF53756">
    <property type="entry name" value="UDP-Glycosyltransferase/glycogen phosphorylase"/>
    <property type="match status" value="1"/>
</dbReference>
<accession>A0A081TT40</accession>
<dbReference type="AlphaFoldDB" id="A0A081TT40"/>
<dbReference type="SUPFAM" id="SSF53448">
    <property type="entry name" value="Nucleotide-diphospho-sugar transferases"/>
    <property type="match status" value="1"/>
</dbReference>
<dbReference type="RefSeq" id="WP_032541010.1">
    <property type="nucleotide sequence ID" value="NZ_CP018937.1"/>
</dbReference>
<dbReference type="InterPro" id="IPR029044">
    <property type="entry name" value="Nucleotide-diphossugar_trans"/>
</dbReference>